<feature type="domain" description="HTH luxR-type" evidence="6">
    <location>
        <begin position="146"/>
        <end position="211"/>
    </location>
</feature>
<dbReference type="CDD" id="cd06170">
    <property type="entry name" value="LuxR_C_like"/>
    <property type="match status" value="1"/>
</dbReference>
<evidence type="ECO:0000256" key="5">
    <source>
        <dbReference type="PROSITE-ProRule" id="PRU00169"/>
    </source>
</evidence>
<dbReference type="SMART" id="SM00421">
    <property type="entry name" value="HTH_LUXR"/>
    <property type="match status" value="1"/>
</dbReference>
<dbReference type="InterPro" id="IPR016032">
    <property type="entry name" value="Sig_transdc_resp-reg_C-effctor"/>
</dbReference>
<dbReference type="Proteomes" id="UP000000844">
    <property type="component" value="Chromosome"/>
</dbReference>
<keyword evidence="3" id="KW-0238">DNA-binding</keyword>
<dbReference type="InterPro" id="IPR011006">
    <property type="entry name" value="CheY-like_superfamily"/>
</dbReference>
<dbReference type="CDD" id="cd17535">
    <property type="entry name" value="REC_NarL-like"/>
    <property type="match status" value="1"/>
</dbReference>
<evidence type="ECO:0000256" key="3">
    <source>
        <dbReference type="ARBA" id="ARBA00023125"/>
    </source>
</evidence>
<dbReference type="Gene3D" id="3.40.50.2300">
    <property type="match status" value="1"/>
</dbReference>
<protein>
    <submittedName>
        <fullName evidence="8">Two component transcriptional regulator, LuxR family</fullName>
    </submittedName>
</protein>
<dbReference type="STRING" id="446470.Snas_5265"/>
<sequence length="218" mass="23072">MIRVALAEDQELVRTGFKLLLDSEDDIVVVGEAANGGAAVALAREEKPDVLLMDIQMPLVDGLTATKLIVGDPDLDGVRVVMLTTFAADAKLFAALRAGASGYLVKDAEPHELLHGVRVVARGDGLLSASVTRRVIESFADTTATDAPDIDGLTDRETEVLGLVARGLSNAEIAGRLSMSPATAKTHVNRTMTKLGARDRAQLVIFAYETGLVVPTPR</sequence>
<dbReference type="AlphaFoldDB" id="D3QC10"/>
<dbReference type="HOGENOM" id="CLU_000445_90_10_11"/>
<evidence type="ECO:0000256" key="1">
    <source>
        <dbReference type="ARBA" id="ARBA00022553"/>
    </source>
</evidence>
<evidence type="ECO:0000259" key="7">
    <source>
        <dbReference type="PROSITE" id="PS50110"/>
    </source>
</evidence>
<evidence type="ECO:0000256" key="4">
    <source>
        <dbReference type="ARBA" id="ARBA00023163"/>
    </source>
</evidence>
<name>D3QC10_STANL</name>
<dbReference type="GO" id="GO:0003677">
    <property type="term" value="F:DNA binding"/>
    <property type="evidence" value="ECO:0007669"/>
    <property type="project" value="UniProtKB-KW"/>
</dbReference>
<keyword evidence="1 5" id="KW-0597">Phosphoprotein</keyword>
<accession>D3QC10</accession>
<dbReference type="InterPro" id="IPR039420">
    <property type="entry name" value="WalR-like"/>
</dbReference>
<proteinExistence type="predicted"/>
<dbReference type="eggNOG" id="COG2197">
    <property type="taxonomic scope" value="Bacteria"/>
</dbReference>
<dbReference type="InterPro" id="IPR001789">
    <property type="entry name" value="Sig_transdc_resp-reg_receiver"/>
</dbReference>
<dbReference type="GO" id="GO:0006355">
    <property type="term" value="P:regulation of DNA-templated transcription"/>
    <property type="evidence" value="ECO:0007669"/>
    <property type="project" value="InterPro"/>
</dbReference>
<dbReference type="KEGG" id="sna:Snas_5265"/>
<keyword evidence="9" id="KW-1185">Reference proteome</keyword>
<keyword evidence="4" id="KW-0804">Transcription</keyword>
<dbReference type="SUPFAM" id="SSF46894">
    <property type="entry name" value="C-terminal effector domain of the bipartite response regulators"/>
    <property type="match status" value="1"/>
</dbReference>
<dbReference type="RefSeq" id="WP_013020470.1">
    <property type="nucleotide sequence ID" value="NC_013947.1"/>
</dbReference>
<dbReference type="PROSITE" id="PS50043">
    <property type="entry name" value="HTH_LUXR_2"/>
    <property type="match status" value="1"/>
</dbReference>
<dbReference type="PANTHER" id="PTHR43214">
    <property type="entry name" value="TWO-COMPONENT RESPONSE REGULATOR"/>
    <property type="match status" value="1"/>
</dbReference>
<dbReference type="Pfam" id="PF00072">
    <property type="entry name" value="Response_reg"/>
    <property type="match status" value="1"/>
</dbReference>
<evidence type="ECO:0000259" key="6">
    <source>
        <dbReference type="PROSITE" id="PS50043"/>
    </source>
</evidence>
<dbReference type="InterPro" id="IPR000792">
    <property type="entry name" value="Tscrpt_reg_LuxR_C"/>
</dbReference>
<dbReference type="SUPFAM" id="SSF52172">
    <property type="entry name" value="CheY-like"/>
    <property type="match status" value="1"/>
</dbReference>
<reference evidence="8 9" key="1">
    <citation type="journal article" date="2009" name="Stand. Genomic Sci.">
        <title>Complete genome sequence of Stackebrandtia nassauensis type strain (LLR-40K-21).</title>
        <authorList>
            <person name="Munk C."/>
            <person name="Lapidus A."/>
            <person name="Copeland A."/>
            <person name="Jando M."/>
            <person name="Mayilraj S."/>
            <person name="Glavina Del Rio T."/>
            <person name="Nolan M."/>
            <person name="Chen F."/>
            <person name="Lucas S."/>
            <person name="Tice H."/>
            <person name="Cheng J.F."/>
            <person name="Han C."/>
            <person name="Detter J.C."/>
            <person name="Bruce D."/>
            <person name="Goodwin L."/>
            <person name="Chain P."/>
            <person name="Pitluck S."/>
            <person name="Goker M."/>
            <person name="Ovchinikova G."/>
            <person name="Pati A."/>
            <person name="Ivanova N."/>
            <person name="Mavromatis K."/>
            <person name="Chen A."/>
            <person name="Palaniappan K."/>
            <person name="Land M."/>
            <person name="Hauser L."/>
            <person name="Chang Y.J."/>
            <person name="Jeffries C.D."/>
            <person name="Bristow J."/>
            <person name="Eisen J.A."/>
            <person name="Markowitz V."/>
            <person name="Hugenholtz P."/>
            <person name="Kyrpides N.C."/>
            <person name="Klenk H.P."/>
        </authorList>
    </citation>
    <scope>NUCLEOTIDE SEQUENCE [LARGE SCALE GENOMIC DNA]</scope>
    <source>
        <strain evidence="9">DSM 44728 / CIP 108903 / NRRL B-16338 / NBRC 102104 / LLR-40K-21</strain>
    </source>
</reference>
<evidence type="ECO:0000313" key="9">
    <source>
        <dbReference type="Proteomes" id="UP000000844"/>
    </source>
</evidence>
<feature type="modified residue" description="4-aspartylphosphate" evidence="5">
    <location>
        <position position="54"/>
    </location>
</feature>
<dbReference type="PRINTS" id="PR00038">
    <property type="entry name" value="HTHLUXR"/>
</dbReference>
<feature type="domain" description="Response regulatory" evidence="7">
    <location>
        <begin position="3"/>
        <end position="121"/>
    </location>
</feature>
<keyword evidence="2" id="KW-0805">Transcription regulation</keyword>
<dbReference type="OrthoDB" id="9808843at2"/>
<dbReference type="InterPro" id="IPR058245">
    <property type="entry name" value="NreC/VraR/RcsB-like_REC"/>
</dbReference>
<dbReference type="PROSITE" id="PS50110">
    <property type="entry name" value="RESPONSE_REGULATORY"/>
    <property type="match status" value="1"/>
</dbReference>
<evidence type="ECO:0000313" key="8">
    <source>
        <dbReference type="EMBL" id="ADD44899.1"/>
    </source>
</evidence>
<dbReference type="SMART" id="SM00448">
    <property type="entry name" value="REC"/>
    <property type="match status" value="1"/>
</dbReference>
<evidence type="ECO:0000256" key="2">
    <source>
        <dbReference type="ARBA" id="ARBA00023015"/>
    </source>
</evidence>
<dbReference type="PANTHER" id="PTHR43214:SF24">
    <property type="entry name" value="TRANSCRIPTIONAL REGULATORY PROTEIN NARL-RELATED"/>
    <property type="match status" value="1"/>
</dbReference>
<dbReference type="Pfam" id="PF00196">
    <property type="entry name" value="GerE"/>
    <property type="match status" value="1"/>
</dbReference>
<gene>
    <name evidence="8" type="ordered locus">Snas_5265</name>
</gene>
<organism evidence="8 9">
    <name type="scientific">Stackebrandtia nassauensis (strain DSM 44728 / CIP 108903 / NRRL B-16338 / NBRC 102104 / LLR-40K-21)</name>
    <dbReference type="NCBI Taxonomy" id="446470"/>
    <lineage>
        <taxon>Bacteria</taxon>
        <taxon>Bacillati</taxon>
        <taxon>Actinomycetota</taxon>
        <taxon>Actinomycetes</taxon>
        <taxon>Glycomycetales</taxon>
        <taxon>Glycomycetaceae</taxon>
        <taxon>Stackebrandtia</taxon>
    </lineage>
</organism>
<dbReference type="GO" id="GO:0000160">
    <property type="term" value="P:phosphorelay signal transduction system"/>
    <property type="evidence" value="ECO:0007669"/>
    <property type="project" value="InterPro"/>
</dbReference>
<dbReference type="EMBL" id="CP001778">
    <property type="protein sequence ID" value="ADD44899.1"/>
    <property type="molecule type" value="Genomic_DNA"/>
</dbReference>